<evidence type="ECO:0000256" key="3">
    <source>
        <dbReference type="ARBA" id="ARBA00004818"/>
    </source>
</evidence>
<sequence>MRPGAAAIRAAIIDLDGTMLDTMPDFELALNGMRAELGLAPISQQTIEPMVGKGSEKLIRDVLALDLPPERAAALYDQAMASYQRHYLAINGERSALYGGVVEGLQALRALGLRLACVTNKPIAFATPLLAQKGLAPYFELVYGGDSLPKKKPDPLPLLQVCRDFDLAPQQVVAIGDSSNDAQAARAAGCFVLTVPYGYNHGRPVHEIDSDGIVDTLFDAAKLIEAHNGTTN</sequence>
<evidence type="ECO:0000256" key="8">
    <source>
        <dbReference type="ARBA" id="ARBA00022842"/>
    </source>
</evidence>
<comment type="pathway">
    <text evidence="3 10">Organic acid metabolism; glycolate biosynthesis; glycolate from 2-phosphoglycolate: step 1/1.</text>
</comment>
<keyword evidence="9 10" id="KW-0119">Carbohydrate metabolism</keyword>
<organism evidence="11 12">
    <name type="scientific">Massilia solisilvae</name>
    <dbReference type="NCBI Taxonomy" id="1811225"/>
    <lineage>
        <taxon>Bacteria</taxon>
        <taxon>Pseudomonadati</taxon>
        <taxon>Pseudomonadota</taxon>
        <taxon>Betaproteobacteria</taxon>
        <taxon>Burkholderiales</taxon>
        <taxon>Oxalobacteraceae</taxon>
        <taxon>Telluria group</taxon>
        <taxon>Massilia</taxon>
    </lineage>
</organism>
<comment type="similarity">
    <text evidence="4 10">Belongs to the HAD-like hydrolase superfamily. CbbY/CbbZ/Gph/YieH family.</text>
</comment>
<dbReference type="Gene3D" id="3.40.50.1000">
    <property type="entry name" value="HAD superfamily/HAD-like"/>
    <property type="match status" value="1"/>
</dbReference>
<dbReference type="Gene3D" id="1.10.150.240">
    <property type="entry name" value="Putative phosphatase, domain 2"/>
    <property type="match status" value="1"/>
</dbReference>
<comment type="catalytic activity">
    <reaction evidence="1 10">
        <text>2-phosphoglycolate + H2O = glycolate + phosphate</text>
        <dbReference type="Rhea" id="RHEA:14369"/>
        <dbReference type="ChEBI" id="CHEBI:15377"/>
        <dbReference type="ChEBI" id="CHEBI:29805"/>
        <dbReference type="ChEBI" id="CHEBI:43474"/>
        <dbReference type="ChEBI" id="CHEBI:58033"/>
        <dbReference type="EC" id="3.1.3.18"/>
    </reaction>
</comment>
<reference evidence="11 12" key="1">
    <citation type="submission" date="2022-08" db="EMBL/GenBank/DDBJ databases">
        <title>Reclassification of Massilia species as members of the genera Telluria, Duganella, Pseudoduganella, Mokoshia gen. nov. and Zemynaea gen. nov. using orthogonal and non-orthogonal genome-based approaches.</title>
        <authorList>
            <person name="Bowman J.P."/>
        </authorList>
    </citation>
    <scope>NUCLEOTIDE SEQUENCE [LARGE SCALE GENOMIC DNA]</scope>
    <source>
        <strain evidence="11 12">JCM 31607</strain>
    </source>
</reference>
<comment type="cofactor">
    <cofactor evidence="2 10">
        <name>Mg(2+)</name>
        <dbReference type="ChEBI" id="CHEBI:18420"/>
    </cofactor>
</comment>
<dbReference type="InterPro" id="IPR006439">
    <property type="entry name" value="HAD-SF_hydro_IA"/>
</dbReference>
<evidence type="ECO:0000256" key="2">
    <source>
        <dbReference type="ARBA" id="ARBA00001946"/>
    </source>
</evidence>
<dbReference type="SFLD" id="SFLDS00003">
    <property type="entry name" value="Haloacid_Dehalogenase"/>
    <property type="match status" value="1"/>
</dbReference>
<evidence type="ECO:0000256" key="4">
    <source>
        <dbReference type="ARBA" id="ARBA00006171"/>
    </source>
</evidence>
<dbReference type="CDD" id="cd16417">
    <property type="entry name" value="HAD_PGPase"/>
    <property type="match status" value="1"/>
</dbReference>
<dbReference type="SFLD" id="SFLDG01129">
    <property type="entry name" value="C1.5:_HAD__Beta-PGM__Phosphata"/>
    <property type="match status" value="1"/>
</dbReference>
<proteinExistence type="inferred from homology"/>
<evidence type="ECO:0000313" key="11">
    <source>
        <dbReference type="EMBL" id="MCS0611008.1"/>
    </source>
</evidence>
<dbReference type="NCBIfam" id="NF009695">
    <property type="entry name" value="PRK13222.1-2"/>
    <property type="match status" value="1"/>
</dbReference>
<dbReference type="Proteomes" id="UP001205861">
    <property type="component" value="Unassembled WGS sequence"/>
</dbReference>
<protein>
    <recommendedName>
        <fullName evidence="5 10">Phosphoglycolate phosphatase</fullName>
        <shortName evidence="10">PGP</shortName>
        <shortName evidence="10">PGPase</shortName>
        <ecNumber evidence="5 10">3.1.3.18</ecNumber>
    </recommendedName>
</protein>
<dbReference type="EC" id="3.1.3.18" evidence="5 10"/>
<comment type="function">
    <text evidence="10">Specifically catalyzes the dephosphorylation of 2-phosphoglycolate. Is involved in the dissimilation of the intracellular 2-phosphoglycolate formed during the DNA repair of 3'-phosphoglycolate ends, a major class of DNA lesions induced by oxidative stress.</text>
</comment>
<evidence type="ECO:0000256" key="10">
    <source>
        <dbReference type="HAMAP-Rule" id="MF_00495"/>
    </source>
</evidence>
<feature type="binding site" evidence="10">
    <location>
        <position position="16"/>
    </location>
    <ligand>
        <name>Mg(2+)</name>
        <dbReference type="ChEBI" id="CHEBI:18420"/>
    </ligand>
</feature>
<keyword evidence="6 10" id="KW-0479">Metal-binding</keyword>
<dbReference type="GO" id="GO:0008967">
    <property type="term" value="F:phosphoglycolate phosphatase activity"/>
    <property type="evidence" value="ECO:0007669"/>
    <property type="project" value="UniProtKB-EC"/>
</dbReference>
<evidence type="ECO:0000313" key="12">
    <source>
        <dbReference type="Proteomes" id="UP001205861"/>
    </source>
</evidence>
<dbReference type="Pfam" id="PF00702">
    <property type="entry name" value="Hydrolase"/>
    <property type="match status" value="1"/>
</dbReference>
<dbReference type="InterPro" id="IPR037512">
    <property type="entry name" value="PGPase_prok"/>
</dbReference>
<evidence type="ECO:0000256" key="5">
    <source>
        <dbReference type="ARBA" id="ARBA00013078"/>
    </source>
</evidence>
<dbReference type="InterPro" id="IPR050155">
    <property type="entry name" value="HAD-like_hydrolase_sf"/>
</dbReference>
<dbReference type="HAMAP" id="MF_00495">
    <property type="entry name" value="GPH_hydrolase_bact"/>
    <property type="match status" value="1"/>
</dbReference>
<evidence type="ECO:0000256" key="6">
    <source>
        <dbReference type="ARBA" id="ARBA00022723"/>
    </source>
</evidence>
<feature type="active site" description="Nucleophile" evidence="10">
    <location>
        <position position="14"/>
    </location>
</feature>
<evidence type="ECO:0000256" key="9">
    <source>
        <dbReference type="ARBA" id="ARBA00023277"/>
    </source>
</evidence>
<gene>
    <name evidence="11" type="ORF">NX773_22860</name>
</gene>
<evidence type="ECO:0000256" key="1">
    <source>
        <dbReference type="ARBA" id="ARBA00000830"/>
    </source>
</evidence>
<evidence type="ECO:0000256" key="7">
    <source>
        <dbReference type="ARBA" id="ARBA00022801"/>
    </source>
</evidence>
<dbReference type="InterPro" id="IPR023198">
    <property type="entry name" value="PGP-like_dom2"/>
</dbReference>
<feature type="binding site" evidence="10">
    <location>
        <position position="14"/>
    </location>
    <ligand>
        <name>Mg(2+)</name>
        <dbReference type="ChEBI" id="CHEBI:18420"/>
    </ligand>
</feature>
<dbReference type="PANTHER" id="PTHR43434">
    <property type="entry name" value="PHOSPHOGLYCOLATE PHOSPHATASE"/>
    <property type="match status" value="1"/>
</dbReference>
<dbReference type="NCBIfam" id="TIGR01549">
    <property type="entry name" value="HAD-SF-IA-v1"/>
    <property type="match status" value="1"/>
</dbReference>
<dbReference type="InterPro" id="IPR036412">
    <property type="entry name" value="HAD-like_sf"/>
</dbReference>
<comment type="caution">
    <text evidence="11">The sequence shown here is derived from an EMBL/GenBank/DDBJ whole genome shotgun (WGS) entry which is preliminary data.</text>
</comment>
<dbReference type="SUPFAM" id="SSF56784">
    <property type="entry name" value="HAD-like"/>
    <property type="match status" value="1"/>
</dbReference>
<dbReference type="NCBIfam" id="TIGR01509">
    <property type="entry name" value="HAD-SF-IA-v3"/>
    <property type="match status" value="1"/>
</dbReference>
<feature type="binding site" evidence="10">
    <location>
        <position position="177"/>
    </location>
    <ligand>
        <name>Mg(2+)</name>
        <dbReference type="ChEBI" id="CHEBI:18420"/>
    </ligand>
</feature>
<dbReference type="InterPro" id="IPR023214">
    <property type="entry name" value="HAD_sf"/>
</dbReference>
<dbReference type="RefSeq" id="WP_258858539.1">
    <property type="nucleotide sequence ID" value="NZ_JANUGV010000012.1"/>
</dbReference>
<dbReference type="SFLD" id="SFLDG01135">
    <property type="entry name" value="C1.5.6:_HAD__Beta-PGM__Phospha"/>
    <property type="match status" value="1"/>
</dbReference>
<keyword evidence="7 10" id="KW-0378">Hydrolase</keyword>
<keyword evidence="8 10" id="KW-0460">Magnesium</keyword>
<accession>A0ABT2BR72</accession>
<dbReference type="NCBIfam" id="TIGR01449">
    <property type="entry name" value="PGP_bact"/>
    <property type="match status" value="1"/>
</dbReference>
<dbReference type="PANTHER" id="PTHR43434:SF1">
    <property type="entry name" value="PHOSPHOGLYCOLATE PHOSPHATASE"/>
    <property type="match status" value="1"/>
</dbReference>
<dbReference type="PRINTS" id="PR00413">
    <property type="entry name" value="HADHALOGNASE"/>
</dbReference>
<dbReference type="EMBL" id="JANUGV010000012">
    <property type="protein sequence ID" value="MCS0611008.1"/>
    <property type="molecule type" value="Genomic_DNA"/>
</dbReference>
<keyword evidence="12" id="KW-1185">Reference proteome</keyword>
<name>A0ABT2BR72_9BURK</name>